<name>A0A1N6I090_9BACT</name>
<reference evidence="2" key="1">
    <citation type="submission" date="2016-11" db="EMBL/GenBank/DDBJ databases">
        <authorList>
            <person name="Varghese N."/>
            <person name="Submissions S."/>
        </authorList>
    </citation>
    <scope>NUCLEOTIDE SEQUENCE [LARGE SCALE GENOMIC DNA]</scope>
    <source>
        <strain evidence="2">DSM 17456</strain>
    </source>
</reference>
<dbReference type="RefSeq" id="WP_074217093.1">
    <property type="nucleotide sequence ID" value="NZ_FSRG01000006.1"/>
</dbReference>
<accession>A0A1N6I090</accession>
<evidence type="ECO:0000313" key="1">
    <source>
        <dbReference type="EMBL" id="SIO25349.1"/>
    </source>
</evidence>
<sequence>MIQYDLCVKPAVVTEELSIFSELGVNYQGVEAHDEAEARKMVLESFQKMFGCPGVVVECLHVVVEDVVMQPRRR</sequence>
<gene>
    <name evidence="1" type="ORF">SAMN02745161_2311</name>
</gene>
<protein>
    <submittedName>
        <fullName evidence="1">Uncharacterized protein</fullName>
    </submittedName>
</protein>
<dbReference type="Proteomes" id="UP000184694">
    <property type="component" value="Unassembled WGS sequence"/>
</dbReference>
<dbReference type="AlphaFoldDB" id="A0A1N6I090"/>
<evidence type="ECO:0000313" key="2">
    <source>
        <dbReference type="Proteomes" id="UP000184694"/>
    </source>
</evidence>
<proteinExistence type="predicted"/>
<dbReference type="EMBL" id="FSRG01000006">
    <property type="protein sequence ID" value="SIO25349.1"/>
    <property type="molecule type" value="Genomic_DNA"/>
</dbReference>
<organism evidence="1 2">
    <name type="scientific">Halodesulfovibrio marinisediminis DSM 17456</name>
    <dbReference type="NCBI Taxonomy" id="1121457"/>
    <lineage>
        <taxon>Bacteria</taxon>
        <taxon>Pseudomonadati</taxon>
        <taxon>Thermodesulfobacteriota</taxon>
        <taxon>Desulfovibrionia</taxon>
        <taxon>Desulfovibrionales</taxon>
        <taxon>Desulfovibrionaceae</taxon>
        <taxon>Halodesulfovibrio</taxon>
    </lineage>
</organism>
<keyword evidence="2" id="KW-1185">Reference proteome</keyword>